<keyword evidence="2" id="KW-1185">Reference proteome</keyword>
<protein>
    <submittedName>
        <fullName evidence="1">Uncharacterized protein</fullName>
    </submittedName>
</protein>
<evidence type="ECO:0000313" key="2">
    <source>
        <dbReference type="Proteomes" id="UP001231649"/>
    </source>
</evidence>
<dbReference type="EMBL" id="CM056783">
    <property type="protein sequence ID" value="KAJ8727270.1"/>
    <property type="molecule type" value="Genomic_DNA"/>
</dbReference>
<sequence length="323" mass="35036">MKTAVTVLQEMMVKMGLTPEYECISQTGPQHQAMFDYRCVAFGLVVTASARSKKEAKQEVARLMLQQLSCRGHAVPPPYGAPAASAHADPSTSGAVDARSYVALLRELCEEYRLAGVEYELVGDTGPPHLRHFTVRARIGQHQRQATSTTKKTARQLAAEELYLYLRENLARVTRDFNEEDALVRAHEKAMERYSDAGDDAPRRPDLGQKVAEYHLGLTARLDPDTLAAALEALERGRGLEPDSALAAAAAALRVRVEASTLGALHVLTLSGCAPELTFAGRSAREAAATALDYVRRALRQHDVPAVCAALPDDSTPPEPLIA</sequence>
<evidence type="ECO:0000313" key="1">
    <source>
        <dbReference type="EMBL" id="KAJ8727270.1"/>
    </source>
</evidence>
<comment type="caution">
    <text evidence="1">The sequence shown here is derived from an EMBL/GenBank/DDBJ whole genome shotgun (WGS) entry which is preliminary data.</text>
</comment>
<accession>A0ACC2QYY4</accession>
<name>A0ACC2QYY4_9NEOP</name>
<gene>
    <name evidence="1" type="ORF">PYW08_015667</name>
</gene>
<organism evidence="1 2">
    <name type="scientific">Mythimna loreyi</name>
    <dbReference type="NCBI Taxonomy" id="667449"/>
    <lineage>
        <taxon>Eukaryota</taxon>
        <taxon>Metazoa</taxon>
        <taxon>Ecdysozoa</taxon>
        <taxon>Arthropoda</taxon>
        <taxon>Hexapoda</taxon>
        <taxon>Insecta</taxon>
        <taxon>Pterygota</taxon>
        <taxon>Neoptera</taxon>
        <taxon>Endopterygota</taxon>
        <taxon>Lepidoptera</taxon>
        <taxon>Glossata</taxon>
        <taxon>Ditrysia</taxon>
        <taxon>Noctuoidea</taxon>
        <taxon>Noctuidae</taxon>
        <taxon>Noctuinae</taxon>
        <taxon>Hadenini</taxon>
        <taxon>Mythimna</taxon>
    </lineage>
</organism>
<proteinExistence type="predicted"/>
<dbReference type="Proteomes" id="UP001231649">
    <property type="component" value="Chromosome 7"/>
</dbReference>
<reference evidence="1" key="1">
    <citation type="submission" date="2023-03" db="EMBL/GenBank/DDBJ databases">
        <title>Chromosome-level genomes of two armyworms, Mythimna separata and Mythimna loreyi, provide insights into the biosynthesis and reception of sex pheromones.</title>
        <authorList>
            <person name="Zhao H."/>
        </authorList>
    </citation>
    <scope>NUCLEOTIDE SEQUENCE</scope>
    <source>
        <strain evidence="1">BeijingLab</strain>
    </source>
</reference>